<feature type="transmembrane region" description="Helical" evidence="2">
    <location>
        <begin position="272"/>
        <end position="292"/>
    </location>
</feature>
<keyword evidence="4" id="KW-1185">Reference proteome</keyword>
<keyword evidence="2" id="KW-1133">Transmembrane helix</keyword>
<feature type="compositionally biased region" description="Pro residues" evidence="1">
    <location>
        <begin position="160"/>
        <end position="187"/>
    </location>
</feature>
<evidence type="ECO:0000256" key="2">
    <source>
        <dbReference type="SAM" id="Phobius"/>
    </source>
</evidence>
<gene>
    <name evidence="3" type="ORF">QBC47DRAFT_389089</name>
</gene>
<feature type="compositionally biased region" description="Pro residues" evidence="1">
    <location>
        <begin position="244"/>
        <end position="253"/>
    </location>
</feature>
<name>A0AAJ0F6T5_9PEZI</name>
<dbReference type="EMBL" id="MU839839">
    <property type="protein sequence ID" value="KAK1752683.1"/>
    <property type="molecule type" value="Genomic_DNA"/>
</dbReference>
<feature type="region of interest" description="Disordered" evidence="1">
    <location>
        <begin position="159"/>
        <end position="187"/>
    </location>
</feature>
<reference evidence="3" key="1">
    <citation type="submission" date="2023-06" db="EMBL/GenBank/DDBJ databases">
        <title>Genome-scale phylogeny and comparative genomics of the fungal order Sordariales.</title>
        <authorList>
            <consortium name="Lawrence Berkeley National Laboratory"/>
            <person name="Hensen N."/>
            <person name="Bonometti L."/>
            <person name="Westerberg I."/>
            <person name="Brannstrom I.O."/>
            <person name="Guillou S."/>
            <person name="Cros-Aarteil S."/>
            <person name="Calhoun S."/>
            <person name="Haridas S."/>
            <person name="Kuo A."/>
            <person name="Mondo S."/>
            <person name="Pangilinan J."/>
            <person name="Riley R."/>
            <person name="Labutti K."/>
            <person name="Andreopoulos B."/>
            <person name="Lipzen A."/>
            <person name="Chen C."/>
            <person name="Yanf M."/>
            <person name="Daum C."/>
            <person name="Ng V."/>
            <person name="Clum A."/>
            <person name="Steindorff A."/>
            <person name="Ohm R."/>
            <person name="Martin F."/>
            <person name="Silar P."/>
            <person name="Natvig D."/>
            <person name="Lalanne C."/>
            <person name="Gautier V."/>
            <person name="Ament-Velasquez S.L."/>
            <person name="Kruys A."/>
            <person name="Hutchinson M.I."/>
            <person name="Powell A.J."/>
            <person name="Barry K."/>
            <person name="Miller A.N."/>
            <person name="Grigoriev I.V."/>
            <person name="Debuchy R."/>
            <person name="Gladieux P."/>
            <person name="Thoren M.H."/>
            <person name="Johannesson H."/>
        </authorList>
    </citation>
    <scope>NUCLEOTIDE SEQUENCE</scope>
    <source>
        <strain evidence="3">PSN4</strain>
    </source>
</reference>
<feature type="region of interest" description="Disordered" evidence="1">
    <location>
        <begin position="244"/>
        <end position="264"/>
    </location>
</feature>
<dbReference type="PANTHER" id="PTHR37048">
    <property type="entry name" value="QUESTIONABLE PROTEIN"/>
    <property type="match status" value="1"/>
</dbReference>
<comment type="caution">
    <text evidence="3">The sequence shown here is derived from an EMBL/GenBank/DDBJ whole genome shotgun (WGS) entry which is preliminary data.</text>
</comment>
<evidence type="ECO:0000313" key="3">
    <source>
        <dbReference type="EMBL" id="KAK1752683.1"/>
    </source>
</evidence>
<evidence type="ECO:0000313" key="4">
    <source>
        <dbReference type="Proteomes" id="UP001239445"/>
    </source>
</evidence>
<organism evidence="3 4">
    <name type="scientific">Echria macrotheca</name>
    <dbReference type="NCBI Taxonomy" id="438768"/>
    <lineage>
        <taxon>Eukaryota</taxon>
        <taxon>Fungi</taxon>
        <taxon>Dikarya</taxon>
        <taxon>Ascomycota</taxon>
        <taxon>Pezizomycotina</taxon>
        <taxon>Sordariomycetes</taxon>
        <taxon>Sordariomycetidae</taxon>
        <taxon>Sordariales</taxon>
        <taxon>Schizotheciaceae</taxon>
        <taxon>Echria</taxon>
    </lineage>
</organism>
<feature type="compositionally biased region" description="Basic and acidic residues" evidence="1">
    <location>
        <begin position="255"/>
        <end position="264"/>
    </location>
</feature>
<proteinExistence type="predicted"/>
<keyword evidence="2" id="KW-0472">Membrane</keyword>
<dbReference type="AlphaFoldDB" id="A0AAJ0F6T5"/>
<protein>
    <submittedName>
        <fullName evidence="3">Uncharacterized protein</fullName>
    </submittedName>
</protein>
<sequence>MPSKRKQRDGAAPVSSGPTSLAGQIMWLPSRDNISVPTHLELGCYNHPVVILSPRATNDSVVVLTVTSFGGQDLLVKHPKRKKNRRHYLPIHPSKPHPDSNVLLCVGQGRKLRKDSYVCTRSQHSIPLEALRNYEQEHPHLRYVLTDESYRELIAHAGFTPPPDLPRTPSPPLLPENPPVNPSWQRPPSPVIAPAEQRIHLSSYGSITQRVAATPPSAQPTTRPPTVLPRYCDSPPSYPVPPSNSYLLPPPVPDHVSRRPTRPDPRGKMWKLVLVALFIVAIVGVGSTRGLVKAAVLGIRRGMSALGRFVITGFGRMGHVTRMGF</sequence>
<evidence type="ECO:0000256" key="1">
    <source>
        <dbReference type="SAM" id="MobiDB-lite"/>
    </source>
</evidence>
<keyword evidence="2" id="KW-0812">Transmembrane</keyword>
<dbReference type="PANTHER" id="PTHR37048:SF2">
    <property type="entry name" value="QUESTIONABLE PROTEIN"/>
    <property type="match status" value="1"/>
</dbReference>
<dbReference type="Proteomes" id="UP001239445">
    <property type="component" value="Unassembled WGS sequence"/>
</dbReference>
<accession>A0AAJ0F6T5</accession>